<dbReference type="AlphaFoldDB" id="A0A840BGQ2"/>
<comment type="subcellular location">
    <subcellularLocation>
        <location evidence="1">Cell membrane</location>
        <topology evidence="1">Multi-pass membrane protein</topology>
    </subcellularLocation>
</comment>
<feature type="transmembrane region" description="Helical" evidence="8">
    <location>
        <begin position="6"/>
        <end position="25"/>
    </location>
</feature>
<evidence type="ECO:0000256" key="4">
    <source>
        <dbReference type="ARBA" id="ARBA00022475"/>
    </source>
</evidence>
<dbReference type="Pfam" id="PF04066">
    <property type="entry name" value="MrpF_PhaF"/>
    <property type="match status" value="1"/>
</dbReference>
<accession>A0A840BGQ2</accession>
<keyword evidence="7 8" id="KW-0472">Membrane</keyword>
<keyword evidence="3" id="KW-0813">Transport</keyword>
<evidence type="ECO:0000256" key="2">
    <source>
        <dbReference type="ARBA" id="ARBA00009212"/>
    </source>
</evidence>
<feature type="transmembrane region" description="Helical" evidence="8">
    <location>
        <begin position="34"/>
        <end position="53"/>
    </location>
</feature>
<dbReference type="PANTHER" id="PTHR34702:SF1">
    <property type="entry name" value="NA(+)_H(+) ANTIPORTER SUBUNIT F"/>
    <property type="match status" value="1"/>
</dbReference>
<name>A0A840BGQ2_9RHOO</name>
<organism evidence="9 10">
    <name type="scientific">Niveibacterium umoris</name>
    <dbReference type="NCBI Taxonomy" id="1193620"/>
    <lineage>
        <taxon>Bacteria</taxon>
        <taxon>Pseudomonadati</taxon>
        <taxon>Pseudomonadota</taxon>
        <taxon>Betaproteobacteria</taxon>
        <taxon>Rhodocyclales</taxon>
        <taxon>Rhodocyclaceae</taxon>
        <taxon>Niveibacterium</taxon>
    </lineage>
</organism>
<evidence type="ECO:0000256" key="8">
    <source>
        <dbReference type="SAM" id="Phobius"/>
    </source>
</evidence>
<dbReference type="Proteomes" id="UP000561045">
    <property type="component" value="Unassembled WGS sequence"/>
</dbReference>
<dbReference type="EMBL" id="JACIET010000001">
    <property type="protein sequence ID" value="MBB4012345.1"/>
    <property type="molecule type" value="Genomic_DNA"/>
</dbReference>
<evidence type="ECO:0000256" key="3">
    <source>
        <dbReference type="ARBA" id="ARBA00022448"/>
    </source>
</evidence>
<dbReference type="GO" id="GO:0005886">
    <property type="term" value="C:plasma membrane"/>
    <property type="evidence" value="ECO:0007669"/>
    <property type="project" value="UniProtKB-SubCell"/>
</dbReference>
<dbReference type="GO" id="GO:0015385">
    <property type="term" value="F:sodium:proton antiporter activity"/>
    <property type="evidence" value="ECO:0007669"/>
    <property type="project" value="TreeGrafter"/>
</dbReference>
<evidence type="ECO:0000256" key="5">
    <source>
        <dbReference type="ARBA" id="ARBA00022692"/>
    </source>
</evidence>
<gene>
    <name evidence="9" type="ORF">GGR36_001653</name>
</gene>
<keyword evidence="5 8" id="KW-0812">Transmembrane</keyword>
<dbReference type="PANTHER" id="PTHR34702">
    <property type="entry name" value="NA(+)/H(+) ANTIPORTER SUBUNIT F1"/>
    <property type="match status" value="1"/>
</dbReference>
<keyword evidence="4" id="KW-1003">Cell membrane</keyword>
<feature type="transmembrane region" description="Helical" evidence="8">
    <location>
        <begin position="59"/>
        <end position="79"/>
    </location>
</feature>
<evidence type="ECO:0000313" key="10">
    <source>
        <dbReference type="Proteomes" id="UP000561045"/>
    </source>
</evidence>
<proteinExistence type="inferred from homology"/>
<keyword evidence="6 8" id="KW-1133">Transmembrane helix</keyword>
<protein>
    <submittedName>
        <fullName evidence="9">Multicomponent K+:H+ antiporter subunit F</fullName>
    </submittedName>
</protein>
<evidence type="ECO:0000256" key="1">
    <source>
        <dbReference type="ARBA" id="ARBA00004651"/>
    </source>
</evidence>
<keyword evidence="10" id="KW-1185">Reference proteome</keyword>
<sequence length="94" mass="9748">MTEAVLPFVTLAYLVAMGLCGLRLLSGPQAEDRVLALDTLYIMALALIAVLSIGSGHPINFEGVLAIAMVGFVGTIAAARFLTRSRGANDAGLD</sequence>
<comment type="similarity">
    <text evidence="2">Belongs to the CPA3 antiporters (TC 2.A.63) subunit F family.</text>
</comment>
<evidence type="ECO:0000256" key="7">
    <source>
        <dbReference type="ARBA" id="ARBA00023136"/>
    </source>
</evidence>
<evidence type="ECO:0000313" key="9">
    <source>
        <dbReference type="EMBL" id="MBB4012345.1"/>
    </source>
</evidence>
<dbReference type="RefSeq" id="WP_183634159.1">
    <property type="nucleotide sequence ID" value="NZ_BAABLE010000011.1"/>
</dbReference>
<dbReference type="InterPro" id="IPR007208">
    <property type="entry name" value="MrpF/PhaF-like"/>
</dbReference>
<reference evidence="9 10" key="1">
    <citation type="submission" date="2020-08" db="EMBL/GenBank/DDBJ databases">
        <title>Genomic Encyclopedia of Type Strains, Phase IV (KMG-IV): sequencing the most valuable type-strain genomes for metagenomic binning, comparative biology and taxonomic classification.</title>
        <authorList>
            <person name="Goeker M."/>
        </authorList>
    </citation>
    <scope>NUCLEOTIDE SEQUENCE [LARGE SCALE GENOMIC DNA]</scope>
    <source>
        <strain evidence="9 10">DSM 106739</strain>
    </source>
</reference>
<evidence type="ECO:0000256" key="6">
    <source>
        <dbReference type="ARBA" id="ARBA00022989"/>
    </source>
</evidence>
<comment type="caution">
    <text evidence="9">The sequence shown here is derived from an EMBL/GenBank/DDBJ whole genome shotgun (WGS) entry which is preliminary data.</text>
</comment>